<keyword evidence="2" id="KW-1185">Reference proteome</keyword>
<comment type="caution">
    <text evidence="1">The sequence shown here is derived from an EMBL/GenBank/DDBJ whole genome shotgun (WGS) entry which is preliminary data.</text>
</comment>
<organism evidence="1 2">
    <name type="scientific">Caenorhabditis bovis</name>
    <dbReference type="NCBI Taxonomy" id="2654633"/>
    <lineage>
        <taxon>Eukaryota</taxon>
        <taxon>Metazoa</taxon>
        <taxon>Ecdysozoa</taxon>
        <taxon>Nematoda</taxon>
        <taxon>Chromadorea</taxon>
        <taxon>Rhabditida</taxon>
        <taxon>Rhabditina</taxon>
        <taxon>Rhabditomorpha</taxon>
        <taxon>Rhabditoidea</taxon>
        <taxon>Rhabditidae</taxon>
        <taxon>Peloderinae</taxon>
        <taxon>Caenorhabditis</taxon>
    </lineage>
</organism>
<sequence>MSFTCQMAILDRMTRKRKRCEPGRVFIRAWTSKNEETNYSLNFCSENGTICYKSQLTSIMPLMEVKYIEKGKAIFKFPLDNNRTILVENAPVNQLRFIGHMLNELAARNTIQYGIVYEKALFQPGPDFEEMIKLGLIRNQFNGQIRTIHVEPGSIKQLHPHFHLASSLCRLVLRGNNFLENTKLDDCGIFKCLKHLASIDVSSCEIGNVPTNRVIVLFESLQFLDFSRNPVIAIPRSFFGRLYNYEAVILYETLLFSREAVPNNINLFEEVKHPFGKVYTVGNVDKLWTIASNVIHQNRLSLCLPCYQKERKIMEINIADL</sequence>
<evidence type="ECO:0000313" key="1">
    <source>
        <dbReference type="EMBL" id="CAB3405657.1"/>
    </source>
</evidence>
<accession>A0A8S1EZW8</accession>
<proteinExistence type="predicted"/>
<gene>
    <name evidence="1" type="ORF">CBOVIS_LOCUS7828</name>
</gene>
<dbReference type="EMBL" id="CADEPM010000004">
    <property type="protein sequence ID" value="CAB3405657.1"/>
    <property type="molecule type" value="Genomic_DNA"/>
</dbReference>
<name>A0A8S1EZW8_9PELO</name>
<protein>
    <submittedName>
        <fullName evidence="1">Uncharacterized protein</fullName>
    </submittedName>
</protein>
<dbReference type="Proteomes" id="UP000494206">
    <property type="component" value="Unassembled WGS sequence"/>
</dbReference>
<dbReference type="AlphaFoldDB" id="A0A8S1EZW8"/>
<dbReference type="SUPFAM" id="SSF52058">
    <property type="entry name" value="L domain-like"/>
    <property type="match status" value="1"/>
</dbReference>
<evidence type="ECO:0000313" key="2">
    <source>
        <dbReference type="Proteomes" id="UP000494206"/>
    </source>
</evidence>
<dbReference type="Gene3D" id="3.80.10.10">
    <property type="entry name" value="Ribonuclease Inhibitor"/>
    <property type="match status" value="1"/>
</dbReference>
<dbReference type="InterPro" id="IPR032675">
    <property type="entry name" value="LRR_dom_sf"/>
</dbReference>
<reference evidence="1 2" key="1">
    <citation type="submission" date="2020-04" db="EMBL/GenBank/DDBJ databases">
        <authorList>
            <person name="Laetsch R D."/>
            <person name="Stevens L."/>
            <person name="Kumar S."/>
            <person name="Blaxter L. M."/>
        </authorList>
    </citation>
    <scope>NUCLEOTIDE SEQUENCE [LARGE SCALE GENOMIC DNA]</scope>
</reference>